<dbReference type="AlphaFoldDB" id="A0AAE1KN87"/>
<dbReference type="EMBL" id="JAWQEG010001559">
    <property type="protein sequence ID" value="KAK3878364.1"/>
    <property type="molecule type" value="Genomic_DNA"/>
</dbReference>
<keyword evidence="3" id="KW-0720">Serine protease</keyword>
<dbReference type="InterPro" id="IPR001254">
    <property type="entry name" value="Trypsin_dom"/>
</dbReference>
<dbReference type="Pfam" id="PF00089">
    <property type="entry name" value="Trypsin"/>
    <property type="match status" value="1"/>
</dbReference>
<keyword evidence="1" id="KW-0645">Protease</keyword>
<dbReference type="GO" id="GO:0004252">
    <property type="term" value="F:serine-type endopeptidase activity"/>
    <property type="evidence" value="ECO:0007669"/>
    <property type="project" value="InterPro"/>
</dbReference>
<dbReference type="Proteomes" id="UP001286313">
    <property type="component" value="Unassembled WGS sequence"/>
</dbReference>
<proteinExistence type="predicted"/>
<name>A0AAE1KN87_PETCI</name>
<evidence type="ECO:0000256" key="3">
    <source>
        <dbReference type="ARBA" id="ARBA00022825"/>
    </source>
</evidence>
<organism evidence="5 6">
    <name type="scientific">Petrolisthes cinctipes</name>
    <name type="common">Flat porcelain crab</name>
    <dbReference type="NCBI Taxonomy" id="88211"/>
    <lineage>
        <taxon>Eukaryota</taxon>
        <taxon>Metazoa</taxon>
        <taxon>Ecdysozoa</taxon>
        <taxon>Arthropoda</taxon>
        <taxon>Crustacea</taxon>
        <taxon>Multicrustacea</taxon>
        <taxon>Malacostraca</taxon>
        <taxon>Eumalacostraca</taxon>
        <taxon>Eucarida</taxon>
        <taxon>Decapoda</taxon>
        <taxon>Pleocyemata</taxon>
        <taxon>Anomura</taxon>
        <taxon>Galatheoidea</taxon>
        <taxon>Porcellanidae</taxon>
        <taxon>Petrolisthes</taxon>
    </lineage>
</organism>
<feature type="domain" description="Peptidase S1" evidence="4">
    <location>
        <begin position="23"/>
        <end position="75"/>
    </location>
</feature>
<gene>
    <name evidence="5" type="ORF">Pcinc_016948</name>
</gene>
<dbReference type="PANTHER" id="PTHR24264">
    <property type="entry name" value="TRYPSIN-RELATED"/>
    <property type="match status" value="1"/>
</dbReference>
<sequence length="79" mass="8604">MRKYTQSDHITLQGLPTVNVREQGDSGGPMVVQLCDRRWAQIGITSYGVGCAQPDNPGVYAKVPFFLDWISSKTGGTVC</sequence>
<evidence type="ECO:0000313" key="5">
    <source>
        <dbReference type="EMBL" id="KAK3878364.1"/>
    </source>
</evidence>
<dbReference type="GO" id="GO:0006508">
    <property type="term" value="P:proteolysis"/>
    <property type="evidence" value="ECO:0007669"/>
    <property type="project" value="UniProtKB-KW"/>
</dbReference>
<dbReference type="GO" id="GO:0005615">
    <property type="term" value="C:extracellular space"/>
    <property type="evidence" value="ECO:0007669"/>
    <property type="project" value="TreeGrafter"/>
</dbReference>
<dbReference type="PANTHER" id="PTHR24264:SF54">
    <property type="entry name" value="PEPTIDASE S1 DOMAIN-CONTAINING PROTEIN"/>
    <property type="match status" value="1"/>
</dbReference>
<dbReference type="InterPro" id="IPR009003">
    <property type="entry name" value="Peptidase_S1_PA"/>
</dbReference>
<dbReference type="InterPro" id="IPR043504">
    <property type="entry name" value="Peptidase_S1_PA_chymotrypsin"/>
</dbReference>
<keyword evidence="2" id="KW-0378">Hydrolase</keyword>
<evidence type="ECO:0000259" key="4">
    <source>
        <dbReference type="PROSITE" id="PS50240"/>
    </source>
</evidence>
<dbReference type="SUPFAM" id="SSF50494">
    <property type="entry name" value="Trypsin-like serine proteases"/>
    <property type="match status" value="1"/>
</dbReference>
<comment type="caution">
    <text evidence="5">The sequence shown here is derived from an EMBL/GenBank/DDBJ whole genome shotgun (WGS) entry which is preliminary data.</text>
</comment>
<dbReference type="Gene3D" id="2.40.10.10">
    <property type="entry name" value="Trypsin-like serine proteases"/>
    <property type="match status" value="1"/>
</dbReference>
<evidence type="ECO:0000256" key="2">
    <source>
        <dbReference type="ARBA" id="ARBA00022801"/>
    </source>
</evidence>
<dbReference type="PROSITE" id="PS50240">
    <property type="entry name" value="TRYPSIN_DOM"/>
    <property type="match status" value="1"/>
</dbReference>
<accession>A0AAE1KN87</accession>
<reference evidence="5" key="1">
    <citation type="submission" date="2023-10" db="EMBL/GenBank/DDBJ databases">
        <title>Genome assemblies of two species of porcelain crab, Petrolisthes cinctipes and Petrolisthes manimaculis (Anomura: Porcellanidae).</title>
        <authorList>
            <person name="Angst P."/>
        </authorList>
    </citation>
    <scope>NUCLEOTIDE SEQUENCE</scope>
    <source>
        <strain evidence="5">PB745_01</strain>
        <tissue evidence="5">Gill</tissue>
    </source>
</reference>
<protein>
    <recommendedName>
        <fullName evidence="4">Peptidase S1 domain-containing protein</fullName>
    </recommendedName>
</protein>
<evidence type="ECO:0000256" key="1">
    <source>
        <dbReference type="ARBA" id="ARBA00022670"/>
    </source>
</evidence>
<dbReference type="InterPro" id="IPR050127">
    <property type="entry name" value="Serine_Proteases_S1"/>
</dbReference>
<evidence type="ECO:0000313" key="6">
    <source>
        <dbReference type="Proteomes" id="UP001286313"/>
    </source>
</evidence>
<keyword evidence="6" id="KW-1185">Reference proteome</keyword>